<evidence type="ECO:0000256" key="1">
    <source>
        <dbReference type="ARBA" id="ARBA00022737"/>
    </source>
</evidence>
<evidence type="ECO:0000313" key="11">
    <source>
        <dbReference type="EMBL" id="CEQ39185.1"/>
    </source>
</evidence>
<dbReference type="InterPro" id="IPR000999">
    <property type="entry name" value="RNase_III_dom"/>
</dbReference>
<dbReference type="SMART" id="SM00535">
    <property type="entry name" value="RIBOc"/>
    <property type="match status" value="2"/>
</dbReference>
<feature type="domain" description="RNase III" evidence="8">
    <location>
        <begin position="1093"/>
        <end position="1242"/>
    </location>
</feature>
<reference evidence="12" key="1">
    <citation type="submission" date="2015-02" db="EMBL/GenBank/DDBJ databases">
        <authorList>
            <person name="Gon?alves P."/>
        </authorList>
    </citation>
    <scope>NUCLEOTIDE SEQUENCE [LARGE SCALE GENOMIC DNA]</scope>
</reference>
<dbReference type="EMBL" id="CENE01000002">
    <property type="protein sequence ID" value="CEQ39185.1"/>
    <property type="molecule type" value="Genomic_DNA"/>
</dbReference>
<dbReference type="Gene3D" id="3.30.160.380">
    <property type="entry name" value="Dicer dimerisation domain"/>
    <property type="match status" value="1"/>
</dbReference>
<keyword evidence="6" id="KW-0694">RNA-binding</keyword>
<feature type="domain" description="Dicer dsRNA-binding fold" evidence="10">
    <location>
        <begin position="506"/>
        <end position="600"/>
    </location>
</feature>
<dbReference type="InterPro" id="IPR027417">
    <property type="entry name" value="P-loop_NTPase"/>
</dbReference>
<dbReference type="SUPFAM" id="SSF69065">
    <property type="entry name" value="RNase III domain-like"/>
    <property type="match status" value="2"/>
</dbReference>
<dbReference type="InterPro" id="IPR014001">
    <property type="entry name" value="Helicase_ATP-bd"/>
</dbReference>
<accession>A0A0D6EI02</accession>
<dbReference type="PROSITE" id="PS50142">
    <property type="entry name" value="RNASE_3_2"/>
    <property type="match status" value="2"/>
</dbReference>
<dbReference type="Proteomes" id="UP000243876">
    <property type="component" value="Unassembled WGS sequence"/>
</dbReference>
<dbReference type="PROSITE" id="PS51192">
    <property type="entry name" value="HELICASE_ATP_BIND_1"/>
    <property type="match status" value="1"/>
</dbReference>
<evidence type="ECO:0000256" key="7">
    <source>
        <dbReference type="SAM" id="MobiDB-lite"/>
    </source>
</evidence>
<dbReference type="PANTHER" id="PTHR14950">
    <property type="entry name" value="DICER-RELATED"/>
    <property type="match status" value="1"/>
</dbReference>
<evidence type="ECO:0000256" key="2">
    <source>
        <dbReference type="ARBA" id="ARBA00022741"/>
    </source>
</evidence>
<evidence type="ECO:0000259" key="8">
    <source>
        <dbReference type="PROSITE" id="PS50142"/>
    </source>
</evidence>
<dbReference type="OrthoDB" id="416741at2759"/>
<evidence type="ECO:0000256" key="3">
    <source>
        <dbReference type="ARBA" id="ARBA00022801"/>
    </source>
</evidence>
<evidence type="ECO:0000313" key="12">
    <source>
        <dbReference type="Proteomes" id="UP000243876"/>
    </source>
</evidence>
<dbReference type="GO" id="GO:0005524">
    <property type="term" value="F:ATP binding"/>
    <property type="evidence" value="ECO:0007669"/>
    <property type="project" value="UniProtKB-KW"/>
</dbReference>
<dbReference type="PANTHER" id="PTHR14950:SF37">
    <property type="entry name" value="ENDORIBONUCLEASE DICER"/>
    <property type="match status" value="1"/>
</dbReference>
<name>A0A0D6EI02_SPOSA</name>
<keyword evidence="2" id="KW-0547">Nucleotide-binding</keyword>
<keyword evidence="5" id="KW-0067">ATP-binding</keyword>
<dbReference type="GO" id="GO:0003723">
    <property type="term" value="F:RNA binding"/>
    <property type="evidence" value="ECO:0007669"/>
    <property type="project" value="UniProtKB-UniRule"/>
</dbReference>
<dbReference type="GO" id="GO:0004386">
    <property type="term" value="F:helicase activity"/>
    <property type="evidence" value="ECO:0007669"/>
    <property type="project" value="UniProtKB-KW"/>
</dbReference>
<dbReference type="Pfam" id="PF03368">
    <property type="entry name" value="Dicer_dimer"/>
    <property type="match status" value="1"/>
</dbReference>
<evidence type="ECO:0000259" key="10">
    <source>
        <dbReference type="PROSITE" id="PS51327"/>
    </source>
</evidence>
<evidence type="ECO:0000256" key="5">
    <source>
        <dbReference type="ARBA" id="ARBA00022840"/>
    </source>
</evidence>
<dbReference type="GO" id="GO:0004525">
    <property type="term" value="F:ribonuclease III activity"/>
    <property type="evidence" value="ECO:0007669"/>
    <property type="project" value="InterPro"/>
</dbReference>
<dbReference type="CDD" id="cd00593">
    <property type="entry name" value="RIBOc"/>
    <property type="match status" value="2"/>
</dbReference>
<proteinExistence type="predicted"/>
<dbReference type="InterPro" id="IPR036389">
    <property type="entry name" value="RNase_III_sf"/>
</dbReference>
<keyword evidence="12" id="KW-1185">Reference proteome</keyword>
<evidence type="ECO:0000256" key="4">
    <source>
        <dbReference type="ARBA" id="ARBA00022806"/>
    </source>
</evidence>
<dbReference type="GO" id="GO:0005737">
    <property type="term" value="C:cytoplasm"/>
    <property type="evidence" value="ECO:0007669"/>
    <property type="project" value="TreeGrafter"/>
</dbReference>
<gene>
    <name evidence="11" type="primary">SPOSA6832_00705</name>
</gene>
<dbReference type="GO" id="GO:0005634">
    <property type="term" value="C:nucleus"/>
    <property type="evidence" value="ECO:0007669"/>
    <property type="project" value="TreeGrafter"/>
</dbReference>
<dbReference type="Pfam" id="PF00270">
    <property type="entry name" value="DEAD"/>
    <property type="match status" value="1"/>
</dbReference>
<dbReference type="CDD" id="cd18034">
    <property type="entry name" value="DEXHc_dicer"/>
    <property type="match status" value="1"/>
</dbReference>
<evidence type="ECO:0000256" key="6">
    <source>
        <dbReference type="PROSITE-ProRule" id="PRU00657"/>
    </source>
</evidence>
<evidence type="ECO:0000259" key="9">
    <source>
        <dbReference type="PROSITE" id="PS51192"/>
    </source>
</evidence>
<feature type="domain" description="Helicase ATP-binding" evidence="9">
    <location>
        <begin position="33"/>
        <end position="214"/>
    </location>
</feature>
<dbReference type="SUPFAM" id="SSF52540">
    <property type="entry name" value="P-loop containing nucleoside triphosphate hydrolases"/>
    <property type="match status" value="1"/>
</dbReference>
<sequence>MVQELVPRSFQDEVARQAIERNVYAALTARLSAPGGDGLLQLLVRADTGTGKTYVAILLMRGLAALPPTSSEHKLVIFLTPTVVLVKQQAQAIAERTTLLVKRFIGADGVDYWERERWIKQLDAADVCVMSPQIWLNVLANAYWSMDRVSLLVFDEAHHASKRHPYAEIMRNHYHPLKARTGAVALPRILGLTASPNFNVKNPEKALNDLEATLDVRIVESTRVSPPEEAETFALKAVEQLIEHPPSPIRFTLCDRDLACYNNLSTHVDVDGKTWDRVLAIEQLFGRAGVEIFWAIAAREHGGPPDLVAQLEAAAISPVAPTDLSPKALALVTCLEGFLDQPHFHAIVFVQQRHQAKILAALLRRVASLGWVKPGFLTGHGGRGRLDEEGKVSVSKEVGMAIKDLNLLVATRVAEEGLDFQKPACNLVVRFDTLDTITGAHARYVVIAEAKSLEAERYKKYVLEEQSLKQLYADRPPEPPELKEPELDSLPTFTTTAGALLTFQSAIPLLANFCALLNRNDLYTPLQKPLYRVSGVDAQWSAQLTLPKIAALKHHVFVSETWPTKKAARQQTAFDVCHLLYQAGALDNYLLPIRETGSAGAVDALGRLVDCTPLPKVLGVSTLNVYGDIWNSPSAWLHVVEVAAEGKTCRLGLVCGAQLASFDDGELFDQAGGAFQIRLSRTKATNWADPGEQLERLKRLEDFTRDCVRISLNRRIGDETFFALWTLLDGNDEIDWAAIKSAFRPCEVDKLTQASLLVVPFPSAVSFESGRMSLPLRPRLRSKRTLRPTSSRPLPASQSASTTRITLFIDDDHLYSPDYSVYLKVAYDFHDLAPEAAEPIIEIEPLRLPSGQLVRPVEELASTPHRVRAFPASIIFAIVPALNCLISGRAMAKQAIERFKLPPIDPKHLVEALTAPVSNCGIDYQFLETIGDSALKRVSQSRSFGARLIVDSRRLATTVHIYLEYPTAEEARLTTLRANSVNNRFLRRQSLESGYSAFILSAPFRPTTFVPETSEDGILSSDSLLITRRVGQRVLSDTIEATLGAAVATAGFDMALEAGERLGLCFGGTTPWHERPSGRALLEVERAPAAPGMRLLEEALAYKFGSHGHLLVQALTHRSYPGGGYCYEREEYLGDAILDYWSTLRLFTLFPQATPRSLTFKRALLVSNGVLALLAVRKLNVHKMILHASPALEHAMIEAAELAKTFGWKAVVEGDATFLWSPPKVLGDVFEALLAAVFIDAGLKLDPVWTVLDELYKEVMPLLSETEHRDPYSRFLMWRDAHQCTELSLKVTRLPSFPASSASLFSAICTFHGRILSEQLSCPRAVARQLAAKQANEWLKEPKNWEEVEEACRCREGRSKTEQGEDEMAEPVADGAGEELGGHGRNRPLSLVKGEGVQLEDGE</sequence>
<feature type="domain" description="RNase III" evidence="8">
    <location>
        <begin position="954"/>
        <end position="1051"/>
    </location>
</feature>
<dbReference type="Gene3D" id="3.40.50.300">
    <property type="entry name" value="P-loop containing nucleotide triphosphate hydrolases"/>
    <property type="match status" value="2"/>
</dbReference>
<dbReference type="InterPro" id="IPR011545">
    <property type="entry name" value="DEAD/DEAH_box_helicase_dom"/>
</dbReference>
<dbReference type="InterPro" id="IPR005034">
    <property type="entry name" value="Dicer_dimerisation"/>
</dbReference>
<protein>
    <submittedName>
        <fullName evidence="11">SPOSA6832_00705-mRNA-1:cds</fullName>
    </submittedName>
</protein>
<dbReference type="Pfam" id="PF00636">
    <property type="entry name" value="Ribonuclease_3"/>
    <property type="match status" value="1"/>
</dbReference>
<feature type="region of interest" description="Disordered" evidence="7">
    <location>
        <begin position="1355"/>
        <end position="1403"/>
    </location>
</feature>
<dbReference type="SMART" id="SM00487">
    <property type="entry name" value="DEXDc"/>
    <property type="match status" value="1"/>
</dbReference>
<organism evidence="11 12">
    <name type="scientific">Sporidiobolus salmonicolor</name>
    <name type="common">Yeast-like fungus</name>
    <name type="synonym">Sporobolomyces salmonicolor</name>
    <dbReference type="NCBI Taxonomy" id="5005"/>
    <lineage>
        <taxon>Eukaryota</taxon>
        <taxon>Fungi</taxon>
        <taxon>Dikarya</taxon>
        <taxon>Basidiomycota</taxon>
        <taxon>Pucciniomycotina</taxon>
        <taxon>Microbotryomycetes</taxon>
        <taxon>Sporidiobolales</taxon>
        <taxon>Sporidiobolaceae</taxon>
        <taxon>Sporobolomyces</taxon>
    </lineage>
</organism>
<keyword evidence="4" id="KW-0347">Helicase</keyword>
<dbReference type="InterPro" id="IPR038248">
    <property type="entry name" value="Dicer_dimer_sf"/>
</dbReference>
<dbReference type="Gene3D" id="1.10.1520.10">
    <property type="entry name" value="Ribonuclease III domain"/>
    <property type="match status" value="2"/>
</dbReference>
<dbReference type="PROSITE" id="PS51327">
    <property type="entry name" value="DICER_DSRBF"/>
    <property type="match status" value="1"/>
</dbReference>
<keyword evidence="3" id="KW-0378">Hydrolase</keyword>
<dbReference type="GO" id="GO:0030422">
    <property type="term" value="P:siRNA processing"/>
    <property type="evidence" value="ECO:0007669"/>
    <property type="project" value="TreeGrafter"/>
</dbReference>
<keyword evidence="1" id="KW-0677">Repeat</keyword>